<protein>
    <recommendedName>
        <fullName evidence="3">DUF1827 domain-containing protein</fullName>
    </recommendedName>
</protein>
<dbReference type="PATRIC" id="fig|1423726.3.peg.586"/>
<evidence type="ECO:0000313" key="1">
    <source>
        <dbReference type="EMBL" id="KRK34364.1"/>
    </source>
</evidence>
<dbReference type="RefSeq" id="WP_057905002.1">
    <property type="nucleotide sequence ID" value="NZ_AZDA01000092.1"/>
</dbReference>
<dbReference type="Gene3D" id="3.40.1720.10">
    <property type="entry name" value="Streptococcus thermophilus LMG 18311 protein like"/>
    <property type="match status" value="1"/>
</dbReference>
<comment type="caution">
    <text evidence="1">The sequence shown here is derived from an EMBL/GenBank/DDBJ whole genome shotgun (WGS) entry which is preliminary data.</text>
</comment>
<accession>A0A0R1GJW4</accession>
<dbReference type="Proteomes" id="UP000051461">
    <property type="component" value="Unassembled WGS sequence"/>
</dbReference>
<gene>
    <name evidence="1" type="ORF">FC07_GL000571</name>
</gene>
<proteinExistence type="predicted"/>
<dbReference type="AlphaFoldDB" id="A0A0R1GJW4"/>
<sequence length="97" mass="10818">MQLTNTTDRYQSFIQNMATATAAKTITTYQLDAINVVFTETPTQKEVLLISQTQNIAPEVIDFVLAELCHTTRENCDLVLTERLAEIVTPSVNRVAS</sequence>
<organism evidence="1 2">
    <name type="scientific">Loigolactobacillus bifermentans DSM 20003</name>
    <dbReference type="NCBI Taxonomy" id="1423726"/>
    <lineage>
        <taxon>Bacteria</taxon>
        <taxon>Bacillati</taxon>
        <taxon>Bacillota</taxon>
        <taxon>Bacilli</taxon>
        <taxon>Lactobacillales</taxon>
        <taxon>Lactobacillaceae</taxon>
        <taxon>Loigolactobacillus</taxon>
    </lineage>
</organism>
<dbReference type="InterPro" id="IPR038226">
    <property type="entry name" value="LMG18311-like_sf"/>
</dbReference>
<dbReference type="InterPro" id="IPR014959">
    <property type="entry name" value="DUF1827"/>
</dbReference>
<keyword evidence="2" id="KW-1185">Reference proteome</keyword>
<reference evidence="1 2" key="1">
    <citation type="journal article" date="2015" name="Genome Announc.">
        <title>Expanding the biotechnology potential of lactobacilli through comparative genomics of 213 strains and associated genera.</title>
        <authorList>
            <person name="Sun Z."/>
            <person name="Harris H.M."/>
            <person name="McCann A."/>
            <person name="Guo C."/>
            <person name="Argimon S."/>
            <person name="Zhang W."/>
            <person name="Yang X."/>
            <person name="Jeffery I.B."/>
            <person name="Cooney J.C."/>
            <person name="Kagawa T.F."/>
            <person name="Liu W."/>
            <person name="Song Y."/>
            <person name="Salvetti E."/>
            <person name="Wrobel A."/>
            <person name="Rasinkangas P."/>
            <person name="Parkhill J."/>
            <person name="Rea M.C."/>
            <person name="O'Sullivan O."/>
            <person name="Ritari J."/>
            <person name="Douillard F.P."/>
            <person name="Paul Ross R."/>
            <person name="Yang R."/>
            <person name="Briner A.E."/>
            <person name="Felis G.E."/>
            <person name="de Vos W.M."/>
            <person name="Barrangou R."/>
            <person name="Klaenhammer T.R."/>
            <person name="Caufield P.W."/>
            <person name="Cui Y."/>
            <person name="Zhang H."/>
            <person name="O'Toole P.W."/>
        </authorList>
    </citation>
    <scope>NUCLEOTIDE SEQUENCE [LARGE SCALE GENOMIC DNA]</scope>
    <source>
        <strain evidence="1 2">DSM 20003</strain>
    </source>
</reference>
<name>A0A0R1GJW4_9LACO</name>
<evidence type="ECO:0008006" key="3">
    <source>
        <dbReference type="Google" id="ProtNLM"/>
    </source>
</evidence>
<evidence type="ECO:0000313" key="2">
    <source>
        <dbReference type="Proteomes" id="UP000051461"/>
    </source>
</evidence>
<dbReference type="EMBL" id="AZDA01000092">
    <property type="protein sequence ID" value="KRK34364.1"/>
    <property type="molecule type" value="Genomic_DNA"/>
</dbReference>
<dbReference type="Pfam" id="PF08860">
    <property type="entry name" value="DUF1827"/>
    <property type="match status" value="1"/>
</dbReference>